<proteinExistence type="predicted"/>
<accession>A0A3Y1WXP6</accession>
<name>A0A3Y1WXP6_SALHO</name>
<evidence type="ECO:0000259" key="4">
    <source>
        <dbReference type="PROSITE" id="PS01124"/>
    </source>
</evidence>
<dbReference type="Gene3D" id="1.10.10.60">
    <property type="entry name" value="Homeodomain-like"/>
    <property type="match status" value="1"/>
</dbReference>
<keyword evidence="2" id="KW-0238">DNA-binding</keyword>
<feature type="domain" description="HTH araC/xylS-type" evidence="4">
    <location>
        <begin position="151"/>
        <end position="248"/>
    </location>
</feature>
<dbReference type="GO" id="GO:0043565">
    <property type="term" value="F:sequence-specific DNA binding"/>
    <property type="evidence" value="ECO:0007669"/>
    <property type="project" value="InterPro"/>
</dbReference>
<dbReference type="InterPro" id="IPR018060">
    <property type="entry name" value="HTH_AraC"/>
</dbReference>
<dbReference type="RefSeq" id="WP_001726940.1">
    <property type="nucleotide sequence ID" value="NZ_VXJU01000007.1"/>
</dbReference>
<dbReference type="EMBL" id="AAILSW010000047">
    <property type="protein sequence ID" value="ECF6075995.1"/>
    <property type="molecule type" value="Genomic_DNA"/>
</dbReference>
<reference evidence="5" key="1">
    <citation type="submission" date="2019-07" db="EMBL/GenBank/DDBJ databases">
        <authorList>
            <person name="Ashton P.M."/>
            <person name="Dallman T."/>
            <person name="Nair S."/>
            <person name="De Pinna E."/>
            <person name="Peters T."/>
            <person name="Grant K."/>
        </authorList>
    </citation>
    <scope>NUCLEOTIDE SEQUENCE [LARGE SCALE GENOMIC DNA]</scope>
    <source>
        <strain evidence="5">674345</strain>
    </source>
</reference>
<evidence type="ECO:0000313" key="5">
    <source>
        <dbReference type="EMBL" id="ECF6075995.1"/>
    </source>
</evidence>
<dbReference type="PROSITE" id="PS00041">
    <property type="entry name" value="HTH_ARAC_FAMILY_1"/>
    <property type="match status" value="1"/>
</dbReference>
<dbReference type="Pfam" id="PF12833">
    <property type="entry name" value="HTH_18"/>
    <property type="match status" value="1"/>
</dbReference>
<sequence length="264" mass="30834">MYFNNVRTYHGLFCFTEDEGVDLFIDDKVIEIERNKVFFLEKNIQLKVKVHKGKCPLIIYLDDEKIRKIHELLLLTIDYTQVEHSSPSSLYIRDAAVEDVIFFKRIKNRLSQQENSNESLKLTAIITYMLLQFDSGIIKSIAKMVKPKTKDKVVSIITTDISKQWTLGKVSELMYISEISLRKKLDAEGEKFMKILTDLRMNHSLKLLTTTEYSIEKVACCVGYNTTSYFIKTFKNYFGFTPKQIVLNLNKNIFSDFNDEQNEL</sequence>
<evidence type="ECO:0000256" key="1">
    <source>
        <dbReference type="ARBA" id="ARBA00023015"/>
    </source>
</evidence>
<protein>
    <submittedName>
        <fullName evidence="5">Helix-turn-helix domain-containing protein</fullName>
    </submittedName>
</protein>
<gene>
    <name evidence="5" type="ORF">FNH47_18645</name>
</gene>
<dbReference type="GO" id="GO:0003700">
    <property type="term" value="F:DNA-binding transcription factor activity"/>
    <property type="evidence" value="ECO:0007669"/>
    <property type="project" value="InterPro"/>
</dbReference>
<dbReference type="SUPFAM" id="SSF46689">
    <property type="entry name" value="Homeodomain-like"/>
    <property type="match status" value="1"/>
</dbReference>
<keyword evidence="1" id="KW-0805">Transcription regulation</keyword>
<dbReference type="PANTHER" id="PTHR43280">
    <property type="entry name" value="ARAC-FAMILY TRANSCRIPTIONAL REGULATOR"/>
    <property type="match status" value="1"/>
</dbReference>
<dbReference type="InterPro" id="IPR009057">
    <property type="entry name" value="Homeodomain-like_sf"/>
</dbReference>
<dbReference type="Proteomes" id="UP000839836">
    <property type="component" value="Unassembled WGS sequence"/>
</dbReference>
<dbReference type="InterPro" id="IPR018062">
    <property type="entry name" value="HTH_AraC-typ_CS"/>
</dbReference>
<dbReference type="PROSITE" id="PS01124">
    <property type="entry name" value="HTH_ARAC_FAMILY_2"/>
    <property type="match status" value="1"/>
</dbReference>
<comment type="caution">
    <text evidence="5">The sequence shown here is derived from an EMBL/GenBank/DDBJ whole genome shotgun (WGS) entry which is preliminary data.</text>
</comment>
<dbReference type="SMART" id="SM00342">
    <property type="entry name" value="HTH_ARAC"/>
    <property type="match status" value="1"/>
</dbReference>
<organism evidence="5">
    <name type="scientific">Salmonella houtenae</name>
    <dbReference type="NCBI Taxonomy" id="59205"/>
    <lineage>
        <taxon>Bacteria</taxon>
        <taxon>Pseudomonadati</taxon>
        <taxon>Pseudomonadota</taxon>
        <taxon>Gammaproteobacteria</taxon>
        <taxon>Enterobacterales</taxon>
        <taxon>Enterobacteriaceae</taxon>
        <taxon>Salmonella</taxon>
    </lineage>
</organism>
<keyword evidence="3" id="KW-0804">Transcription</keyword>
<dbReference type="AlphaFoldDB" id="A0A3Y1WXP6"/>
<evidence type="ECO:0000256" key="2">
    <source>
        <dbReference type="ARBA" id="ARBA00023125"/>
    </source>
</evidence>
<dbReference type="PANTHER" id="PTHR43280:SF33">
    <property type="entry name" value="HTH-TYPE TRANSCRIPTIONAL REGULATOR APPY-RELATED"/>
    <property type="match status" value="1"/>
</dbReference>
<evidence type="ECO:0000256" key="3">
    <source>
        <dbReference type="ARBA" id="ARBA00023163"/>
    </source>
</evidence>